<evidence type="ECO:0000256" key="5">
    <source>
        <dbReference type="ARBA" id="ARBA00035009"/>
    </source>
</evidence>
<feature type="region of interest" description="Disordered" evidence="6">
    <location>
        <begin position="1205"/>
        <end position="1232"/>
    </location>
</feature>
<dbReference type="InterPro" id="IPR027970">
    <property type="entry name" value="SPATA31-like"/>
</dbReference>
<dbReference type="Proteomes" id="UP000593571">
    <property type="component" value="Unassembled WGS sequence"/>
</dbReference>
<feature type="domain" description="SPATA31-like" evidence="8">
    <location>
        <begin position="70"/>
        <end position="155"/>
    </location>
</feature>
<feature type="compositionally biased region" description="Basic and acidic residues" evidence="6">
    <location>
        <begin position="776"/>
        <end position="786"/>
    </location>
</feature>
<sequence>MELKIWELFPYLNSLNSPSPSFCSTSLSTDPTLTCLCGLWGLLLCLCYLVGIPASPTLWQDENIKKCHGRTKRRRKGRIQKDRRYCQREEEEKKRLISIMKSDPGHYHTRRFRQLLCPDLSCKICNSVTTEVNQLLFPDGLEDATSSASPLASRDSLPKSSSTLSSAFSAVSPGDTTPAPLPEPFPPPPRILSPNPLTSLGDFLSASPLGHSLPTQPFLPLGSEFPAAPSPIPLLAFFPLPPHDTLRVDPLPQAEATLTLNTIFLDPTFSRDISPLPDLSQTMNRTDSSACRHVPPMPSTSPPPLPPECIPTVPQSKSISKPVPENSSPENLGNLSNYIPTVTGTDHSSPSNSDVSWWQACAEDSFPSTLAQCDFDQESHHSIEASFQGDPAAERAECGHLFSLRPDVQTLLQRQVQKNTHLLMWDKKEKKRDSFPKQVSSDSNLSSSGKLLDSTADKHDSAAALPYWSSKGKPKELHGQQQASNPQTREDQLEQNRIQLSCGLLSLHSGFLSSADHVSGDYSSVFLSNKISNASIGQELPVLFNPLPEVQPQPLPQTLPQAHLQSPPSILPSNATPQTRNGEMHFHRPRNESDPLASSEIQNLEWNVLQKQQEGLCGSPSVAQRSSEDFDSSAPNLPHYQPSQAHVSVSVQPENCPLSNELNKNLEHHLRKRLIQHRWGLLRRIHQSLLLMRPPRDCSKESERKSDHGLPCVSVVKGQSSKNLNVGLSQPESFYERDSEMLQLEKDGGKDKANGPENDPKDHLLSDSQNSSGKDLGSDSEKDLDSHMVNLSGENPVASGPSVCLTQLENVSKVHLSKKIEELSESQLPGPAQNSWHAINQTMTPHVESHPEMKQRSLQPSVGRDYTVNTSQELSFIGPRTQQMLDAHVKELYMKALEDTSFHSKLFSSTNLISEVDFKSGGFTSIRGSSKSVHGDKMGTAHSASVLDHPLPVTSHMNKEEKGAQRHSLSSIHQELTVDRQRITDARQTQLLVTHSITGKTSQTQDLLVNRCPPKLPAGQAGARHEPKAKRVSSSDRVEMQQGNKMNKSEPVPVPYMSRETFTAESMDDLQSNTFDVLTSSEPVISQRTNVNDSKGETTVSTESPPENISVLQEPKSLDLKKQILSELKSALENRVHGRTQGQASDMSLASDSLTYKASLTPAQGVSSVDVGASQVLHVHLKDSMGQRQDTWAPKHDLRWCREKNFPPADKRVSPPGPKSEELGGGDARLGTSQPRKKILCIQNMEPQEESVVPTVRRAGSKSPPESLFKKQMKLFFQWLHPGIKRKKQENSQKKTSDQSRGPDKSRVALTGTPRAQIVMTGSMKFPEGKVGPHHAACPQASYAFFSGKFRKTQHKVEACAQAQSVQGHRYSCRIPSSKVTDTSSHQQQAVLAGQSSPTGIRQIRDKNSLSQTVTAFKEHLLCQKHPQSGPCRETVHHPYPTCGLQAGQGLPTARTTAGGTVFGDLCLLFRQEALLQNFQGKKFHTP</sequence>
<name>A0A7J8IUM3_ROUAE</name>
<feature type="compositionally biased region" description="Polar residues" evidence="6">
    <location>
        <begin position="315"/>
        <end position="354"/>
    </location>
</feature>
<feature type="region of interest" description="Disordered" evidence="6">
    <location>
        <begin position="617"/>
        <end position="646"/>
    </location>
</feature>
<dbReference type="EMBL" id="JACASE010000003">
    <property type="protein sequence ID" value="KAF6487602.1"/>
    <property type="molecule type" value="Genomic_DNA"/>
</dbReference>
<dbReference type="Pfam" id="PF15371">
    <property type="entry name" value="DUF4599"/>
    <property type="match status" value="1"/>
</dbReference>
<reference evidence="9 10" key="1">
    <citation type="journal article" date="2020" name="Nature">
        <title>Six reference-quality genomes reveal evolution of bat adaptations.</title>
        <authorList>
            <person name="Jebb D."/>
            <person name="Huang Z."/>
            <person name="Pippel M."/>
            <person name="Hughes G.M."/>
            <person name="Lavrichenko K."/>
            <person name="Devanna P."/>
            <person name="Winkler S."/>
            <person name="Jermiin L.S."/>
            <person name="Skirmuntt E.C."/>
            <person name="Katzourakis A."/>
            <person name="Burkitt-Gray L."/>
            <person name="Ray D.A."/>
            <person name="Sullivan K.A.M."/>
            <person name="Roscito J.G."/>
            <person name="Kirilenko B.M."/>
            <person name="Davalos L.M."/>
            <person name="Corthals A.P."/>
            <person name="Power M.L."/>
            <person name="Jones G."/>
            <person name="Ransome R.D."/>
            <person name="Dechmann D.K.N."/>
            <person name="Locatelli A.G."/>
            <person name="Puechmaille S.J."/>
            <person name="Fedrigo O."/>
            <person name="Jarvis E.D."/>
            <person name="Hiller M."/>
            <person name="Vernes S.C."/>
            <person name="Myers E.W."/>
            <person name="Teeling E.C."/>
        </authorList>
    </citation>
    <scope>NUCLEOTIDE SEQUENCE [LARGE SCALE GENOMIC DNA]</scope>
    <source>
        <strain evidence="9">MRouAeg1</strain>
        <tissue evidence="9">Muscle</tissue>
    </source>
</reference>
<dbReference type="Pfam" id="PF14650">
    <property type="entry name" value="FAM75"/>
    <property type="match status" value="1"/>
</dbReference>
<feature type="region of interest" description="Disordered" evidence="6">
    <location>
        <begin position="283"/>
        <end position="354"/>
    </location>
</feature>
<feature type="region of interest" description="Disordered" evidence="6">
    <location>
        <begin position="429"/>
        <end position="456"/>
    </location>
</feature>
<dbReference type="PANTHER" id="PTHR21859:SF12">
    <property type="entry name" value="SPERMATOGENESIS-ASSOCIATED PROTEIN 31D1"/>
    <property type="match status" value="1"/>
</dbReference>
<feature type="region of interest" description="Disordered" evidence="6">
    <location>
        <begin position="746"/>
        <end position="800"/>
    </location>
</feature>
<feature type="compositionally biased region" description="Pro residues" evidence="6">
    <location>
        <begin position="179"/>
        <end position="191"/>
    </location>
</feature>
<dbReference type="GO" id="GO:0016020">
    <property type="term" value="C:membrane"/>
    <property type="evidence" value="ECO:0007669"/>
    <property type="project" value="UniProtKB-SubCell"/>
</dbReference>
<evidence type="ECO:0000256" key="2">
    <source>
        <dbReference type="ARBA" id="ARBA00022692"/>
    </source>
</evidence>
<keyword evidence="4" id="KW-0472">Membrane</keyword>
<feature type="region of interest" description="Disordered" evidence="6">
    <location>
        <begin position="469"/>
        <end position="492"/>
    </location>
</feature>
<feature type="compositionally biased region" description="Basic and acidic residues" evidence="6">
    <location>
        <begin position="746"/>
        <end position="765"/>
    </location>
</feature>
<comment type="similarity">
    <text evidence="5">Belongs to the SPATA31 family.</text>
</comment>
<feature type="domain" description="SPATA31" evidence="7">
    <location>
        <begin position="481"/>
        <end position="836"/>
    </location>
</feature>
<evidence type="ECO:0000259" key="8">
    <source>
        <dbReference type="Pfam" id="PF15371"/>
    </source>
</evidence>
<proteinExistence type="inferred from homology"/>
<keyword evidence="10" id="KW-1185">Reference proteome</keyword>
<organism evidence="9 10">
    <name type="scientific">Rousettus aegyptiacus</name>
    <name type="common">Egyptian fruit bat</name>
    <name type="synonym">Pteropus aegyptiacus</name>
    <dbReference type="NCBI Taxonomy" id="9407"/>
    <lineage>
        <taxon>Eukaryota</taxon>
        <taxon>Metazoa</taxon>
        <taxon>Chordata</taxon>
        <taxon>Craniata</taxon>
        <taxon>Vertebrata</taxon>
        <taxon>Euteleostomi</taxon>
        <taxon>Mammalia</taxon>
        <taxon>Eutheria</taxon>
        <taxon>Laurasiatheria</taxon>
        <taxon>Chiroptera</taxon>
        <taxon>Yinpterochiroptera</taxon>
        <taxon>Pteropodoidea</taxon>
        <taxon>Pteropodidae</taxon>
        <taxon>Rousettinae</taxon>
        <taxon>Rousettus</taxon>
    </lineage>
</organism>
<feature type="region of interest" description="Disordered" evidence="6">
    <location>
        <begin position="561"/>
        <end position="598"/>
    </location>
</feature>
<evidence type="ECO:0000256" key="1">
    <source>
        <dbReference type="ARBA" id="ARBA00004167"/>
    </source>
</evidence>
<keyword evidence="3" id="KW-1133">Transmembrane helix</keyword>
<feature type="compositionally biased region" description="Polar residues" evidence="6">
    <location>
        <begin position="566"/>
        <end position="581"/>
    </location>
</feature>
<feature type="compositionally biased region" description="Pro residues" evidence="6">
    <location>
        <begin position="295"/>
        <end position="309"/>
    </location>
</feature>
<feature type="region of interest" description="Disordered" evidence="6">
    <location>
        <begin position="1282"/>
        <end position="1313"/>
    </location>
</feature>
<evidence type="ECO:0000256" key="3">
    <source>
        <dbReference type="ARBA" id="ARBA00022989"/>
    </source>
</evidence>
<evidence type="ECO:0000256" key="6">
    <source>
        <dbReference type="SAM" id="MobiDB-lite"/>
    </source>
</evidence>
<feature type="region of interest" description="Disordered" evidence="6">
    <location>
        <begin position="1084"/>
        <end position="1107"/>
    </location>
</feature>
<evidence type="ECO:0000313" key="10">
    <source>
        <dbReference type="Proteomes" id="UP000593571"/>
    </source>
</evidence>
<evidence type="ECO:0000256" key="4">
    <source>
        <dbReference type="ARBA" id="ARBA00023136"/>
    </source>
</evidence>
<feature type="compositionally biased region" description="Low complexity" evidence="6">
    <location>
        <begin position="153"/>
        <end position="172"/>
    </location>
</feature>
<gene>
    <name evidence="9" type="ORF">HJG63_018325</name>
</gene>
<dbReference type="PANTHER" id="PTHR21859">
    <property type="entry name" value="ACROSOME-SPECIFIC PROTEIN"/>
    <property type="match status" value="1"/>
</dbReference>
<evidence type="ECO:0000313" key="9">
    <source>
        <dbReference type="EMBL" id="KAF6487602.1"/>
    </source>
</evidence>
<feature type="region of interest" description="Disordered" evidence="6">
    <location>
        <begin position="1016"/>
        <end position="1054"/>
    </location>
</feature>
<feature type="compositionally biased region" description="Basic and acidic residues" evidence="6">
    <location>
        <begin position="1289"/>
        <end position="1307"/>
    </location>
</feature>
<accession>A0A7J8IUM3</accession>
<feature type="compositionally biased region" description="Low complexity" evidence="6">
    <location>
        <begin position="440"/>
        <end position="454"/>
    </location>
</feature>
<comment type="caution">
    <text evidence="9">The sequence shown here is derived from an EMBL/GenBank/DDBJ whole genome shotgun (WGS) entry which is preliminary data.</text>
</comment>
<evidence type="ECO:0000259" key="7">
    <source>
        <dbReference type="Pfam" id="PF14650"/>
    </source>
</evidence>
<dbReference type="InterPro" id="IPR039509">
    <property type="entry name" value="SPATA31"/>
</dbReference>
<feature type="region of interest" description="Disordered" evidence="6">
    <location>
        <begin position="147"/>
        <end position="197"/>
    </location>
</feature>
<protein>
    <submittedName>
        <fullName evidence="9">SPATA31 subfamily D member 1</fullName>
    </submittedName>
</protein>
<comment type="subcellular location">
    <subcellularLocation>
        <location evidence="1">Membrane</location>
        <topology evidence="1">Single-pass membrane protein</topology>
    </subcellularLocation>
</comment>
<feature type="compositionally biased region" description="Basic and acidic residues" evidence="6">
    <location>
        <begin position="582"/>
        <end position="593"/>
    </location>
</feature>
<keyword evidence="2" id="KW-0812">Transmembrane</keyword>